<keyword evidence="3" id="KW-1185">Reference proteome</keyword>
<dbReference type="InterPro" id="IPR046867">
    <property type="entry name" value="AldOxase/xan_DH_MoCoBD2"/>
</dbReference>
<dbReference type="PANTHER" id="PTHR45444">
    <property type="entry name" value="XANTHINE DEHYDROGENASE"/>
    <property type="match status" value="1"/>
</dbReference>
<protein>
    <submittedName>
        <fullName evidence="2">Xanthine dehydrogenase</fullName>
    </submittedName>
</protein>
<reference evidence="2 3" key="1">
    <citation type="submission" date="2024-02" db="EMBL/GenBank/DDBJ databases">
        <authorList>
            <person name="Chen Y."/>
            <person name="Shah S."/>
            <person name="Dougan E. K."/>
            <person name="Thang M."/>
            <person name="Chan C."/>
        </authorList>
    </citation>
    <scope>NUCLEOTIDE SEQUENCE [LARGE SCALE GENOMIC DNA]</scope>
</reference>
<organism evidence="2 3">
    <name type="scientific">Durusdinium trenchii</name>
    <dbReference type="NCBI Taxonomy" id="1381693"/>
    <lineage>
        <taxon>Eukaryota</taxon>
        <taxon>Sar</taxon>
        <taxon>Alveolata</taxon>
        <taxon>Dinophyceae</taxon>
        <taxon>Suessiales</taxon>
        <taxon>Symbiodiniaceae</taxon>
        <taxon>Durusdinium</taxon>
    </lineage>
</organism>
<comment type="caution">
    <text evidence="2">The sequence shown here is derived from an EMBL/GenBank/DDBJ whole genome shotgun (WGS) entry which is preliminary data.</text>
</comment>
<accession>A0ABP0JXD6</accession>
<sequence length="511" mass="56046">MDRSQKNQVSQRDVLMALKKHHPIRLLFGLVGSGEASALQKRLERIQEAFESGSGLGELAQLFTTLQDASGFPSAFHFDALLSACKTELADHAQAAVDGLPKEATAVETFTPSKSWSVVPPGPEQTEKTHFRQLMERCPLQRMWKELFESSDFAKRHAEIQEFNRQHRWRKRGLAQLPTKFGISFTAKFMNQAGALVHVYTDGTVLLTHGGTEMGQGLHTKICQIAARAFGIPMEAVAFRETGTDTVPNASPTAASASSDIYGMATLNACEKIKSRLQPYLAKFPDFKSAVNAAYMDRVDLSAHGFYATPGIGYDWSLPEDQRGKPFNYFTFGAACSEVEIDVLTGDMRILRSDILMDVGNSLNPAIDIGQIEGAFTQGFGWATIEETVWGCSEFSWLKPGVCFTRGPGTYKIPSFNDTPVDLRVTLVKDSANPNAIHSSRAVGEPPFFLGSSAFFAARAAIASAREDTGAAPHDYFVVDLPLTPERIRLACNDPLTSRFASSRPRPSIFV</sequence>
<dbReference type="EMBL" id="CAXAMM010008991">
    <property type="protein sequence ID" value="CAK9019043.1"/>
    <property type="molecule type" value="Genomic_DNA"/>
</dbReference>
<dbReference type="Gene3D" id="3.30.365.10">
    <property type="entry name" value="Aldehyde oxidase/xanthine dehydrogenase, molybdopterin binding domain"/>
    <property type="match status" value="2"/>
</dbReference>
<feature type="domain" description="Aldehyde oxidase/xanthine dehydrogenase second molybdopterin binding" evidence="1">
    <location>
        <begin position="148"/>
        <end position="420"/>
    </location>
</feature>
<dbReference type="PANTHER" id="PTHR45444:SF3">
    <property type="entry name" value="XANTHINE DEHYDROGENASE"/>
    <property type="match status" value="1"/>
</dbReference>
<dbReference type="Proteomes" id="UP001642464">
    <property type="component" value="Unassembled WGS sequence"/>
</dbReference>
<dbReference type="InterPro" id="IPR037165">
    <property type="entry name" value="AldOxase/xan_DH_Mopterin-bd_sf"/>
</dbReference>
<proteinExistence type="predicted"/>
<evidence type="ECO:0000313" key="2">
    <source>
        <dbReference type="EMBL" id="CAK9019043.1"/>
    </source>
</evidence>
<dbReference type="SUPFAM" id="SSF56003">
    <property type="entry name" value="Molybdenum cofactor-binding domain"/>
    <property type="match status" value="1"/>
</dbReference>
<evidence type="ECO:0000259" key="1">
    <source>
        <dbReference type="Pfam" id="PF20256"/>
    </source>
</evidence>
<name>A0ABP0JXD6_9DINO</name>
<gene>
    <name evidence="2" type="ORF">SCF082_LOCUS14346</name>
</gene>
<evidence type="ECO:0000313" key="3">
    <source>
        <dbReference type="Proteomes" id="UP001642464"/>
    </source>
</evidence>
<dbReference type="Pfam" id="PF20256">
    <property type="entry name" value="MoCoBD_2"/>
    <property type="match status" value="1"/>
</dbReference>
<dbReference type="InterPro" id="IPR016208">
    <property type="entry name" value="Ald_Oxase/xanthine_DH-like"/>
</dbReference>